<dbReference type="EMBL" id="BMRE01000040">
    <property type="protein sequence ID" value="GGU65988.1"/>
    <property type="molecule type" value="Genomic_DNA"/>
</dbReference>
<feature type="signal peptide" evidence="1">
    <location>
        <begin position="1"/>
        <end position="29"/>
    </location>
</feature>
<evidence type="ECO:0000313" key="2">
    <source>
        <dbReference type="EMBL" id="GGU65988.1"/>
    </source>
</evidence>
<sequence>MGKKFLASAAATAGLSIALLGGVTAVANAAAAEAPLSAAATCSGTGCDGKDPYSSGCGGRSEAGRKSTSKGTFILYYSSTCRTNWIETPNFAGGTPNLEMTVQDRDRDKLVRFASSPTPGRHYGNMVYSPGDNCAVGFADWGGGSWEVVIESSGC</sequence>
<name>A0ABQ2V338_9PSEU</name>
<protein>
    <recommendedName>
        <fullName evidence="4">DUF2690 domain-containing protein</fullName>
    </recommendedName>
</protein>
<feature type="chain" id="PRO_5046422086" description="DUF2690 domain-containing protein" evidence="1">
    <location>
        <begin position="30"/>
        <end position="155"/>
    </location>
</feature>
<accession>A0ABQ2V338</accession>
<reference evidence="3" key="1">
    <citation type="journal article" date="2019" name="Int. J. Syst. Evol. Microbiol.">
        <title>The Global Catalogue of Microorganisms (GCM) 10K type strain sequencing project: providing services to taxonomists for standard genome sequencing and annotation.</title>
        <authorList>
            <consortium name="The Broad Institute Genomics Platform"/>
            <consortium name="The Broad Institute Genome Sequencing Center for Infectious Disease"/>
            <person name="Wu L."/>
            <person name="Ma J."/>
        </authorList>
    </citation>
    <scope>NUCLEOTIDE SEQUENCE [LARGE SCALE GENOMIC DNA]</scope>
    <source>
        <strain evidence="3">JCM 3296</strain>
    </source>
</reference>
<dbReference type="Proteomes" id="UP000649573">
    <property type="component" value="Unassembled WGS sequence"/>
</dbReference>
<evidence type="ECO:0000313" key="3">
    <source>
        <dbReference type="Proteomes" id="UP000649573"/>
    </source>
</evidence>
<evidence type="ECO:0000256" key="1">
    <source>
        <dbReference type="SAM" id="SignalP"/>
    </source>
</evidence>
<proteinExistence type="predicted"/>
<dbReference type="InterPro" id="IPR021224">
    <property type="entry name" value="DUF2690"/>
</dbReference>
<dbReference type="Pfam" id="PF10901">
    <property type="entry name" value="DUF2690"/>
    <property type="match status" value="1"/>
</dbReference>
<organism evidence="2 3">
    <name type="scientific">Lentzea flava</name>
    <dbReference type="NCBI Taxonomy" id="103732"/>
    <lineage>
        <taxon>Bacteria</taxon>
        <taxon>Bacillati</taxon>
        <taxon>Actinomycetota</taxon>
        <taxon>Actinomycetes</taxon>
        <taxon>Pseudonocardiales</taxon>
        <taxon>Pseudonocardiaceae</taxon>
        <taxon>Lentzea</taxon>
    </lineage>
</organism>
<keyword evidence="3" id="KW-1185">Reference proteome</keyword>
<dbReference type="RefSeq" id="WP_189257790.1">
    <property type="nucleotide sequence ID" value="NZ_BMRE01000040.1"/>
</dbReference>
<evidence type="ECO:0008006" key="4">
    <source>
        <dbReference type="Google" id="ProtNLM"/>
    </source>
</evidence>
<keyword evidence="1" id="KW-0732">Signal</keyword>
<gene>
    <name evidence="2" type="ORF">GCM10010178_67380</name>
</gene>
<comment type="caution">
    <text evidence="2">The sequence shown here is derived from an EMBL/GenBank/DDBJ whole genome shotgun (WGS) entry which is preliminary data.</text>
</comment>